<evidence type="ECO:0000313" key="3">
    <source>
        <dbReference type="Proteomes" id="UP000463857"/>
    </source>
</evidence>
<name>A0A7L4YLQ2_9ACTN</name>
<evidence type="ECO:0000256" key="1">
    <source>
        <dbReference type="SAM" id="MobiDB-lite"/>
    </source>
</evidence>
<dbReference type="EMBL" id="CP047156">
    <property type="protein sequence ID" value="QHB99476.1"/>
    <property type="molecule type" value="Genomic_DNA"/>
</dbReference>
<keyword evidence="3" id="KW-1185">Reference proteome</keyword>
<feature type="region of interest" description="Disordered" evidence="1">
    <location>
        <begin position="210"/>
        <end position="243"/>
    </location>
</feature>
<dbReference type="OrthoDB" id="4570269at2"/>
<reference evidence="2 3" key="1">
    <citation type="journal article" date="2018" name="Int. J. Syst. Evol. Microbiol.">
        <title>Epidermidibacterium keratini gen. nov., sp. nov., a member of the family Sporichthyaceae, isolated from keratin epidermis.</title>
        <authorList>
            <person name="Lee D.G."/>
            <person name="Trujillo M.E."/>
            <person name="Kang S."/>
            <person name="Nam J.J."/>
            <person name="Kim Y.J."/>
        </authorList>
    </citation>
    <scope>NUCLEOTIDE SEQUENCE [LARGE SCALE GENOMIC DNA]</scope>
    <source>
        <strain evidence="2 3">EPI-7</strain>
    </source>
</reference>
<gene>
    <name evidence="2" type="ORF">EK0264_03710</name>
</gene>
<dbReference type="RefSeq" id="WP_159543068.1">
    <property type="nucleotide sequence ID" value="NZ_CP047156.1"/>
</dbReference>
<feature type="compositionally biased region" description="Basic and acidic residues" evidence="1">
    <location>
        <begin position="233"/>
        <end position="243"/>
    </location>
</feature>
<protein>
    <submittedName>
        <fullName evidence="2">Uncharacterized protein</fullName>
    </submittedName>
</protein>
<dbReference type="InParanoid" id="A0A7L4YLQ2"/>
<feature type="compositionally biased region" description="Basic and acidic residues" evidence="1">
    <location>
        <begin position="49"/>
        <end position="112"/>
    </location>
</feature>
<dbReference type="KEGG" id="eke:EK0264_03710"/>
<organism evidence="2 3">
    <name type="scientific">Epidermidibacterium keratini</name>
    <dbReference type="NCBI Taxonomy" id="1891644"/>
    <lineage>
        <taxon>Bacteria</taxon>
        <taxon>Bacillati</taxon>
        <taxon>Actinomycetota</taxon>
        <taxon>Actinomycetes</taxon>
        <taxon>Sporichthyales</taxon>
        <taxon>Sporichthyaceae</taxon>
        <taxon>Epidermidibacterium</taxon>
    </lineage>
</organism>
<dbReference type="Proteomes" id="UP000463857">
    <property type="component" value="Chromosome"/>
</dbReference>
<evidence type="ECO:0000313" key="2">
    <source>
        <dbReference type="EMBL" id="QHB99476.1"/>
    </source>
</evidence>
<accession>A0A7L4YLQ2</accession>
<sequence length="243" mass="26529">MKKYLHGIDMTADPHLVAAALLAKNREKYGDLTMMADPPESGSEDPSNDDPKDGDLNAPGKRQETSEGDKGYPPDTPVKDMTAEQRAAYDADKREKNRQQREQWRDATRGKTPEQIKADLADLDNLRQANESAVETAVREARADERTKVLAETNDRLSKAMLRTALSARGKSDEQIDQILSTTALSAFVVEGDVADDKVAAYADLIAGPVTGASNQWSGTGQGTSPPPPSRMSGKEIREKYLK</sequence>
<proteinExistence type="predicted"/>
<feature type="region of interest" description="Disordered" evidence="1">
    <location>
        <begin position="31"/>
        <end position="112"/>
    </location>
</feature>
<dbReference type="AlphaFoldDB" id="A0A7L4YLQ2"/>